<dbReference type="PANTHER" id="PTHR11358:SF26">
    <property type="entry name" value="GUANIDINO ACID HYDROLASE, MITOCHONDRIAL"/>
    <property type="match status" value="1"/>
</dbReference>
<dbReference type="PROSITE" id="PS51409">
    <property type="entry name" value="ARGINASE_2"/>
    <property type="match status" value="1"/>
</dbReference>
<evidence type="ECO:0000256" key="2">
    <source>
        <dbReference type="ARBA" id="ARBA00022723"/>
    </source>
</evidence>
<dbReference type="PANTHER" id="PTHR11358">
    <property type="entry name" value="ARGINASE/AGMATINASE"/>
    <property type="match status" value="1"/>
</dbReference>
<keyword evidence="3 5" id="KW-0378">Hydrolase</keyword>
<dbReference type="RefSeq" id="WP_101535286.1">
    <property type="nucleotide sequence ID" value="NZ_JBFHIU010000097.1"/>
</dbReference>
<protein>
    <submittedName>
        <fullName evidence="6">Agmatinase</fullName>
    </submittedName>
</protein>
<evidence type="ECO:0000256" key="3">
    <source>
        <dbReference type="ARBA" id="ARBA00022801"/>
    </source>
</evidence>
<dbReference type="EMBL" id="PKUQ01000047">
    <property type="protein sequence ID" value="PLW75584.1"/>
    <property type="molecule type" value="Genomic_DNA"/>
</dbReference>
<feature type="binding site" evidence="4">
    <location>
        <position position="137"/>
    </location>
    <ligand>
        <name>Mn(2+)</name>
        <dbReference type="ChEBI" id="CHEBI:29035"/>
        <label>1</label>
    </ligand>
</feature>
<feature type="binding site" evidence="4">
    <location>
        <position position="221"/>
    </location>
    <ligand>
        <name>Mn(2+)</name>
        <dbReference type="ChEBI" id="CHEBI:29035"/>
        <label>1</label>
    </ligand>
</feature>
<dbReference type="GO" id="GO:0046872">
    <property type="term" value="F:metal ion binding"/>
    <property type="evidence" value="ECO:0007669"/>
    <property type="project" value="UniProtKB-KW"/>
</dbReference>
<reference evidence="6 7" key="1">
    <citation type="submission" date="2018-01" db="EMBL/GenBank/DDBJ databases">
        <title>The draft genome sequence of Cohaesibacter sp. H1304.</title>
        <authorList>
            <person name="Wang N.-N."/>
            <person name="Du Z.-J."/>
        </authorList>
    </citation>
    <scope>NUCLEOTIDE SEQUENCE [LARGE SCALE GENOMIC DNA]</scope>
    <source>
        <strain evidence="6 7">H1304</strain>
    </source>
</reference>
<evidence type="ECO:0000256" key="1">
    <source>
        <dbReference type="ARBA" id="ARBA00009227"/>
    </source>
</evidence>
<dbReference type="Pfam" id="PF00491">
    <property type="entry name" value="Arginase"/>
    <property type="match status" value="1"/>
</dbReference>
<comment type="caution">
    <text evidence="6">The sequence shown here is derived from an EMBL/GenBank/DDBJ whole genome shotgun (WGS) entry which is preliminary data.</text>
</comment>
<dbReference type="InterPro" id="IPR023696">
    <property type="entry name" value="Ureohydrolase_dom_sf"/>
</dbReference>
<name>A0A2N5XM65_9HYPH</name>
<dbReference type="GO" id="GO:0033389">
    <property type="term" value="P:putrescine biosynthetic process from arginine, via agmatine"/>
    <property type="evidence" value="ECO:0007669"/>
    <property type="project" value="TreeGrafter"/>
</dbReference>
<evidence type="ECO:0000313" key="7">
    <source>
        <dbReference type="Proteomes" id="UP000234881"/>
    </source>
</evidence>
<dbReference type="Gene3D" id="3.40.800.10">
    <property type="entry name" value="Ureohydrolase domain"/>
    <property type="match status" value="1"/>
</dbReference>
<dbReference type="PIRSF" id="PIRSF036979">
    <property type="entry name" value="Arginase"/>
    <property type="match status" value="1"/>
</dbReference>
<proteinExistence type="inferred from homology"/>
<evidence type="ECO:0000313" key="6">
    <source>
        <dbReference type="EMBL" id="PLW75584.1"/>
    </source>
</evidence>
<dbReference type="Proteomes" id="UP000234881">
    <property type="component" value="Unassembled WGS sequence"/>
</dbReference>
<sequence>MPDYSYPAFLASELTEAESNPDTALFEVIPCPLEKTVSYGAGTGAGPSALLEASQELERFDGKGFPLSHGIITSAPIDCDLTIEEVMIALRRRTASSIKAGRIPLTLGGEHSLSYGAIMGVVDALQKPVGIIQIDAHADLRVAYQGQKHSHASVMHLCAVEEKLPLMQLGIRALCSQEHDSRLAAPHIHFVDAEELVTGNITKIDLPNDFPQDVYITFDVDGLDPSIMPATGTPVPGGLGYYQSLSLIEHALKGRRCVGIDVVELAPMSNQWAWDFTAANLTYRLMALAGHSKF</sequence>
<dbReference type="SUPFAM" id="SSF52768">
    <property type="entry name" value="Arginase/deacetylase"/>
    <property type="match status" value="1"/>
</dbReference>
<gene>
    <name evidence="6" type="ORF">C0081_18190</name>
</gene>
<dbReference type="InterPro" id="IPR020855">
    <property type="entry name" value="Ureohydrolase_Mn_BS"/>
</dbReference>
<dbReference type="GO" id="GO:0008783">
    <property type="term" value="F:agmatinase activity"/>
    <property type="evidence" value="ECO:0007669"/>
    <property type="project" value="TreeGrafter"/>
</dbReference>
<keyword evidence="7" id="KW-1185">Reference proteome</keyword>
<evidence type="ECO:0000256" key="4">
    <source>
        <dbReference type="PIRSR" id="PIRSR036979-1"/>
    </source>
</evidence>
<dbReference type="PROSITE" id="PS01053">
    <property type="entry name" value="ARGINASE_1"/>
    <property type="match status" value="1"/>
</dbReference>
<comment type="cofactor">
    <cofactor evidence="4">
        <name>Mn(2+)</name>
        <dbReference type="ChEBI" id="CHEBI:29035"/>
    </cofactor>
    <text evidence="4">Binds 2 manganese ions per subunit.</text>
</comment>
<evidence type="ECO:0000256" key="5">
    <source>
        <dbReference type="RuleBase" id="RU003684"/>
    </source>
</evidence>
<feature type="binding site" evidence="4">
    <location>
        <position position="219"/>
    </location>
    <ligand>
        <name>Mn(2+)</name>
        <dbReference type="ChEBI" id="CHEBI:29035"/>
        <label>1</label>
    </ligand>
</feature>
<dbReference type="OrthoDB" id="9788689at2"/>
<feature type="binding site" evidence="4">
    <location>
        <position position="135"/>
    </location>
    <ligand>
        <name>Mn(2+)</name>
        <dbReference type="ChEBI" id="CHEBI:29035"/>
        <label>1</label>
    </ligand>
</feature>
<feature type="binding site" evidence="4">
    <location>
        <position position="139"/>
    </location>
    <ligand>
        <name>Mn(2+)</name>
        <dbReference type="ChEBI" id="CHEBI:29035"/>
        <label>1</label>
    </ligand>
</feature>
<dbReference type="AlphaFoldDB" id="A0A2N5XM65"/>
<keyword evidence="2 4" id="KW-0479">Metal-binding</keyword>
<dbReference type="InterPro" id="IPR006035">
    <property type="entry name" value="Ureohydrolase"/>
</dbReference>
<feature type="binding site" evidence="4">
    <location>
        <position position="111"/>
    </location>
    <ligand>
        <name>Mn(2+)</name>
        <dbReference type="ChEBI" id="CHEBI:29035"/>
        <label>1</label>
    </ligand>
</feature>
<keyword evidence="4" id="KW-0464">Manganese</keyword>
<dbReference type="CDD" id="cd11593">
    <property type="entry name" value="Agmatinase-like_2"/>
    <property type="match status" value="1"/>
</dbReference>
<accession>A0A2N5XM65</accession>
<comment type="similarity">
    <text evidence="1">Belongs to the arginase family. Agmatinase subfamily.</text>
</comment>
<organism evidence="6 7">
    <name type="scientific">Cohaesibacter celericrescens</name>
    <dbReference type="NCBI Taxonomy" id="2067669"/>
    <lineage>
        <taxon>Bacteria</taxon>
        <taxon>Pseudomonadati</taxon>
        <taxon>Pseudomonadota</taxon>
        <taxon>Alphaproteobacteria</taxon>
        <taxon>Hyphomicrobiales</taxon>
        <taxon>Cohaesibacteraceae</taxon>
    </lineage>
</organism>